<keyword evidence="12" id="KW-1185">Reference proteome</keyword>
<evidence type="ECO:0000256" key="7">
    <source>
        <dbReference type="ARBA" id="ARBA00022989"/>
    </source>
</evidence>
<evidence type="ECO:0000256" key="4">
    <source>
        <dbReference type="ARBA" id="ARBA00015384"/>
    </source>
</evidence>
<dbReference type="Gene3D" id="2.60.370.10">
    <property type="entry name" value="Ctag/Cox11"/>
    <property type="match status" value="1"/>
</dbReference>
<dbReference type="FunFam" id="2.60.370.10:FF:000001">
    <property type="entry name" value="COX11 cytochrome c oxidase assembly homolog"/>
    <property type="match status" value="1"/>
</dbReference>
<dbReference type="AlphaFoldDB" id="A0A5J6ML80"/>
<evidence type="ECO:0000256" key="3">
    <source>
        <dbReference type="ARBA" id="ARBA00009620"/>
    </source>
</evidence>
<proteinExistence type="inferred from homology"/>
<dbReference type="Pfam" id="PF04442">
    <property type="entry name" value="CtaG_Cox11"/>
    <property type="match status" value="1"/>
</dbReference>
<reference evidence="11 12" key="1">
    <citation type="submission" date="2019-08" db="EMBL/GenBank/DDBJ databases">
        <title>Hyperibacter terrae gen. nov., sp. nov. and Hyperibacter viscosus sp. nov., two new members in the family Rhodospirillaceae isolated from the rhizosphere of Hypericum perforatum.</title>
        <authorList>
            <person name="Noviana Z."/>
        </authorList>
    </citation>
    <scope>NUCLEOTIDE SEQUENCE [LARGE SCALE GENOMIC DNA]</scope>
    <source>
        <strain evidence="11 12">R5913</strain>
    </source>
</reference>
<evidence type="ECO:0000256" key="10">
    <source>
        <dbReference type="HAMAP-Rule" id="MF_00155"/>
    </source>
</evidence>
<keyword evidence="7 10" id="KW-1133">Transmembrane helix</keyword>
<comment type="subcellular location">
    <subcellularLocation>
        <location evidence="2 10">Cell inner membrane</location>
        <topology evidence="2 10">Single-pass type II membrane protein</topology>
        <orientation evidence="2 10">Periplasmic side</orientation>
    </subcellularLocation>
</comment>
<dbReference type="HAMAP" id="MF_00155">
    <property type="entry name" value="CtaG"/>
    <property type="match status" value="1"/>
</dbReference>
<dbReference type="InterPro" id="IPR007533">
    <property type="entry name" value="Cyt_c_oxidase_assmbl_CtaG"/>
</dbReference>
<evidence type="ECO:0000256" key="2">
    <source>
        <dbReference type="ARBA" id="ARBA00004382"/>
    </source>
</evidence>
<dbReference type="OrthoDB" id="9804841at2"/>
<comment type="similarity">
    <text evidence="3 10">Belongs to the COX11/CtaG family.</text>
</comment>
<keyword evidence="8 10" id="KW-0186">Copper</keyword>
<dbReference type="KEGG" id="htq:FRZ44_07800"/>
<sequence>MASLRTRHRWTVLGLAVAFAAMVGLVASSVQIYNLVCRVTGMGGTTRTATEAQADAIAAQGEKFPIITVRFNADLNGDMPWSFYPVQREVRIQIGVPQTIYYRAINRSTQRVTGTATFNVTPLQVGAYFDKIQCFCFTEQTLDPGQSVDMPVRFFVDPAILKDPDGGDYKTITLSYTFFRAKDQAATPPQASNNGANSTSLN</sequence>
<evidence type="ECO:0000256" key="5">
    <source>
        <dbReference type="ARBA" id="ARBA00022692"/>
    </source>
</evidence>
<evidence type="ECO:0000256" key="1">
    <source>
        <dbReference type="ARBA" id="ARBA00004007"/>
    </source>
</evidence>
<dbReference type="NCBIfam" id="NF003465">
    <property type="entry name" value="PRK05089.1"/>
    <property type="match status" value="1"/>
</dbReference>
<evidence type="ECO:0000313" key="12">
    <source>
        <dbReference type="Proteomes" id="UP000326202"/>
    </source>
</evidence>
<dbReference type="GO" id="GO:0005886">
    <property type="term" value="C:plasma membrane"/>
    <property type="evidence" value="ECO:0007669"/>
    <property type="project" value="UniProtKB-SubCell"/>
</dbReference>
<keyword evidence="6 10" id="KW-0735">Signal-anchor</keyword>
<name>A0A5J6ML80_9PROT</name>
<feature type="topological domain" description="Cytoplasmic" evidence="10">
    <location>
        <begin position="1"/>
        <end position="7"/>
    </location>
</feature>
<gene>
    <name evidence="10 11" type="primary">ctaG</name>
    <name evidence="11" type="ORF">FRZ44_07800</name>
</gene>
<accession>A0A5J6ML80</accession>
<dbReference type="SUPFAM" id="SSF110111">
    <property type="entry name" value="Ctag/Cox11"/>
    <property type="match status" value="1"/>
</dbReference>
<dbReference type="Proteomes" id="UP000326202">
    <property type="component" value="Chromosome"/>
</dbReference>
<dbReference type="PANTHER" id="PTHR21320">
    <property type="entry name" value="CYTOCHROME C OXIDASE ASSEMBLY PROTEIN COX11-RELATED"/>
    <property type="match status" value="1"/>
</dbReference>
<protein>
    <recommendedName>
        <fullName evidence="4 10">Cytochrome c oxidase assembly protein CtaG</fullName>
    </recommendedName>
</protein>
<evidence type="ECO:0000313" key="11">
    <source>
        <dbReference type="EMBL" id="QEX15496.1"/>
    </source>
</evidence>
<keyword evidence="5 10" id="KW-0812">Transmembrane</keyword>
<keyword evidence="10" id="KW-1003">Cell membrane</keyword>
<dbReference type="RefSeq" id="WP_151175940.1">
    <property type="nucleotide sequence ID" value="NZ_CP042906.1"/>
</dbReference>
<dbReference type="PIRSF" id="PIRSF005413">
    <property type="entry name" value="COX11"/>
    <property type="match status" value="1"/>
</dbReference>
<evidence type="ECO:0000256" key="9">
    <source>
        <dbReference type="ARBA" id="ARBA00023136"/>
    </source>
</evidence>
<keyword evidence="10" id="KW-0997">Cell inner membrane</keyword>
<dbReference type="InterPro" id="IPR023471">
    <property type="entry name" value="CtaG/Cox11_dom_sf"/>
</dbReference>
<dbReference type="GO" id="GO:0005507">
    <property type="term" value="F:copper ion binding"/>
    <property type="evidence" value="ECO:0007669"/>
    <property type="project" value="InterPro"/>
</dbReference>
<dbReference type="EMBL" id="CP042906">
    <property type="protein sequence ID" value="QEX15496.1"/>
    <property type="molecule type" value="Genomic_DNA"/>
</dbReference>
<evidence type="ECO:0000256" key="8">
    <source>
        <dbReference type="ARBA" id="ARBA00023008"/>
    </source>
</evidence>
<comment type="function">
    <text evidence="1 10">Exerts its effect at some terminal stage of cytochrome c oxidase synthesis, probably by being involved in the insertion of the copper B into subunit I.</text>
</comment>
<organism evidence="11 12">
    <name type="scientific">Hypericibacter terrae</name>
    <dbReference type="NCBI Taxonomy" id="2602015"/>
    <lineage>
        <taxon>Bacteria</taxon>
        <taxon>Pseudomonadati</taxon>
        <taxon>Pseudomonadota</taxon>
        <taxon>Alphaproteobacteria</taxon>
        <taxon>Rhodospirillales</taxon>
        <taxon>Dongiaceae</taxon>
        <taxon>Hypericibacter</taxon>
    </lineage>
</organism>
<evidence type="ECO:0000256" key="6">
    <source>
        <dbReference type="ARBA" id="ARBA00022968"/>
    </source>
</evidence>
<dbReference type="GO" id="GO:0008535">
    <property type="term" value="P:respiratory chain complex IV assembly"/>
    <property type="evidence" value="ECO:0007669"/>
    <property type="project" value="UniProtKB-UniRule"/>
</dbReference>
<feature type="topological domain" description="Periplasmic" evidence="10">
    <location>
        <begin position="30"/>
        <end position="202"/>
    </location>
</feature>
<keyword evidence="9 10" id="KW-0472">Membrane</keyword>
<dbReference type="PANTHER" id="PTHR21320:SF3">
    <property type="entry name" value="CYTOCHROME C OXIDASE ASSEMBLY PROTEIN COX11, MITOCHONDRIAL-RELATED"/>
    <property type="match status" value="1"/>
</dbReference>